<name>A0A538U5D3_UNCEI</name>
<evidence type="ECO:0000256" key="1">
    <source>
        <dbReference type="SAM" id="SignalP"/>
    </source>
</evidence>
<evidence type="ECO:0000313" key="2">
    <source>
        <dbReference type="EMBL" id="TMQ71112.1"/>
    </source>
</evidence>
<gene>
    <name evidence="2" type="ORF">E6K81_10930</name>
</gene>
<feature type="chain" id="PRO_5021776919" description="PEP-CTERM sorting domain-containing protein" evidence="1">
    <location>
        <begin position="25"/>
        <end position="306"/>
    </location>
</feature>
<reference evidence="2 3" key="1">
    <citation type="journal article" date="2019" name="Nat. Microbiol.">
        <title>Mediterranean grassland soil C-N compound turnover is dependent on rainfall and depth, and is mediated by genomically divergent microorganisms.</title>
        <authorList>
            <person name="Diamond S."/>
            <person name="Andeer P.F."/>
            <person name="Li Z."/>
            <person name="Crits-Christoph A."/>
            <person name="Burstein D."/>
            <person name="Anantharaman K."/>
            <person name="Lane K.R."/>
            <person name="Thomas B.C."/>
            <person name="Pan C."/>
            <person name="Northen T.R."/>
            <person name="Banfield J.F."/>
        </authorList>
    </citation>
    <scope>NUCLEOTIDE SEQUENCE [LARGE SCALE GENOMIC DNA]</scope>
    <source>
        <strain evidence="2">WS_11</strain>
    </source>
</reference>
<dbReference type="EMBL" id="VBPB01000184">
    <property type="protein sequence ID" value="TMQ71112.1"/>
    <property type="molecule type" value="Genomic_DNA"/>
</dbReference>
<feature type="signal peptide" evidence="1">
    <location>
        <begin position="1"/>
        <end position="24"/>
    </location>
</feature>
<proteinExistence type="predicted"/>
<evidence type="ECO:0008006" key="4">
    <source>
        <dbReference type="Google" id="ProtNLM"/>
    </source>
</evidence>
<protein>
    <recommendedName>
        <fullName evidence="4">PEP-CTERM sorting domain-containing protein</fullName>
    </recommendedName>
</protein>
<sequence length="306" mass="30791">MRSPVRLAPLLLLAAVTLARSGSAAITVDGRLDPDYGAALATQSLETSFEDANPAFSPDPVRYADGTELDALYGAITDGVLHVLVSGNLGFCCPTAYAHQEEFDLFIDSRPGGQHTLRADNPAVGWFGGNTLNGLAGLSFDAVFAADYWLGCTVNMASAFAELLPDGGGAGYDLGYNVTGAPGTLTGGTDPAGILAALDDSNGAGVTAGCASASGAGVTTGVEWAIPLAAIGDPTGCVQVCVLAADAETHAIGNQTLGPSEPGNCAFGAPAGVNLANLPGNQYVIICPAPTPASGSTWGRIKTLYR</sequence>
<dbReference type="Proteomes" id="UP000319771">
    <property type="component" value="Unassembled WGS sequence"/>
</dbReference>
<accession>A0A538U5D3</accession>
<dbReference type="AlphaFoldDB" id="A0A538U5D3"/>
<organism evidence="2 3">
    <name type="scientific">Eiseniibacteriota bacterium</name>
    <dbReference type="NCBI Taxonomy" id="2212470"/>
    <lineage>
        <taxon>Bacteria</taxon>
        <taxon>Candidatus Eiseniibacteriota</taxon>
    </lineage>
</organism>
<keyword evidence="1" id="KW-0732">Signal</keyword>
<comment type="caution">
    <text evidence="2">The sequence shown here is derived from an EMBL/GenBank/DDBJ whole genome shotgun (WGS) entry which is preliminary data.</text>
</comment>
<evidence type="ECO:0000313" key="3">
    <source>
        <dbReference type="Proteomes" id="UP000319771"/>
    </source>
</evidence>